<organism evidence="3 4">
    <name type="scientific">Thermus oshimai JL-2</name>
    <dbReference type="NCBI Taxonomy" id="751945"/>
    <lineage>
        <taxon>Bacteria</taxon>
        <taxon>Thermotogati</taxon>
        <taxon>Deinococcota</taxon>
        <taxon>Deinococci</taxon>
        <taxon>Thermales</taxon>
        <taxon>Thermaceae</taxon>
        <taxon>Thermus</taxon>
    </lineage>
</organism>
<evidence type="ECO:0000256" key="1">
    <source>
        <dbReference type="SAM" id="SignalP"/>
    </source>
</evidence>
<dbReference type="HOGENOM" id="CLU_1593776_0_0_0"/>
<dbReference type="Proteomes" id="UP000000211">
    <property type="component" value="Plasmid pTHEOS01"/>
</dbReference>
<sequence length="167" mass="18177">MHRRQAVRLLALGGASALLTVQAQEGGVVRTVVLSGEEVAPTPTPSRALAVVRLELLGRRLRLLGVVAGLEGPFRDYTQDPVDDPALNARLFSAFHLHRGPRGQNSPLVTALRVEPSSDGRAGVVRDEVELSLEDLLRLRRGELYLDVHTRAHRAGEVRGQIAFEKG</sequence>
<evidence type="ECO:0000313" key="3">
    <source>
        <dbReference type="EMBL" id="AFV77361.1"/>
    </source>
</evidence>
<feature type="signal peptide" evidence="1">
    <location>
        <begin position="1"/>
        <end position="23"/>
    </location>
</feature>
<proteinExistence type="predicted"/>
<feature type="domain" description="CHRD" evidence="2">
    <location>
        <begin position="26"/>
        <end position="167"/>
    </location>
</feature>
<dbReference type="Pfam" id="PF07452">
    <property type="entry name" value="CHRD"/>
    <property type="match status" value="1"/>
</dbReference>
<geneLocation type="plasmid" evidence="3 4">
    <name>pTHEOS01</name>
</geneLocation>
<keyword evidence="3" id="KW-0614">Plasmid</keyword>
<feature type="chain" id="PRO_5003912180" evidence="1">
    <location>
        <begin position="24"/>
        <end position="167"/>
    </location>
</feature>
<reference evidence="3 4" key="1">
    <citation type="journal article" date="2013" name="Genome Announc.">
        <title>Whole Genome Sequencing of Thermus oshimai JL-2 and Thermus thermophilus JL-18, Incomplete Denitrifiers from the United States Great Basin.</title>
        <authorList>
            <person name="Murugapiran S.K."/>
            <person name="Huntemann M."/>
            <person name="Wei C.L."/>
            <person name="Han J."/>
            <person name="Detter J.C."/>
            <person name="Han C.S."/>
            <person name="Erkkila T.H."/>
            <person name="Teshima H."/>
            <person name="Chen A."/>
            <person name="Kyrpides N."/>
            <person name="Mavrommatis K."/>
            <person name="Markowitz V."/>
            <person name="Szeto E."/>
            <person name="Ivanova N."/>
            <person name="Pagani I."/>
            <person name="Lam J."/>
            <person name="McDonald A.I."/>
            <person name="Dodsworth J.A."/>
            <person name="Pati A."/>
            <person name="Goodwin L."/>
            <person name="Peters L."/>
            <person name="Pitluck S."/>
            <person name="Woyke T."/>
            <person name="Hedlund B.P."/>
        </authorList>
    </citation>
    <scope>NUCLEOTIDE SEQUENCE</scope>
    <source>
        <strain evidence="3 4">JL-2</strain>
        <plasmid evidence="3">pTHEOS01</plasmid>
    </source>
</reference>
<dbReference type="SMART" id="SM00754">
    <property type="entry name" value="CHRD"/>
    <property type="match status" value="1"/>
</dbReference>
<dbReference type="EMBL" id="CP003250">
    <property type="protein sequence ID" value="AFV77361.1"/>
    <property type="molecule type" value="Genomic_DNA"/>
</dbReference>
<dbReference type="AlphaFoldDB" id="K7QWW1"/>
<dbReference type="OrthoDB" id="571052at2"/>
<keyword evidence="4" id="KW-1185">Reference proteome</keyword>
<keyword evidence="1" id="KW-0732">Signal</keyword>
<gene>
    <name evidence="3" type="ORF">Theos_2375</name>
</gene>
<evidence type="ECO:0000313" key="4">
    <source>
        <dbReference type="Proteomes" id="UP000000211"/>
    </source>
</evidence>
<evidence type="ECO:0000259" key="2">
    <source>
        <dbReference type="PROSITE" id="PS50933"/>
    </source>
</evidence>
<accession>K7QWW1</accession>
<protein>
    <submittedName>
        <fullName evidence="3">CHRD domain-containing protein</fullName>
    </submittedName>
</protein>
<dbReference type="KEGG" id="tos:Theos_2375"/>
<dbReference type="PROSITE" id="PS50933">
    <property type="entry name" value="CHRD"/>
    <property type="match status" value="1"/>
</dbReference>
<dbReference type="PATRIC" id="fig|751945.3.peg.2314"/>
<dbReference type="InterPro" id="IPR010895">
    <property type="entry name" value="CHRD"/>
</dbReference>
<name>K7QWW1_THEOS</name>
<dbReference type="RefSeq" id="WP_015065356.1">
    <property type="nucleotide sequence ID" value="NC_019387.1"/>
</dbReference>